<gene>
    <name evidence="1" type="ORF">N1028_08065</name>
</gene>
<dbReference type="EMBL" id="JANLCK010000003">
    <property type="protein sequence ID" value="MCS5725851.1"/>
    <property type="molecule type" value="Genomic_DNA"/>
</dbReference>
<name>A0AA41XCS7_9MICO</name>
<dbReference type="RefSeq" id="WP_259526437.1">
    <property type="nucleotide sequence ID" value="NZ_JANLCK010000003.1"/>
</dbReference>
<sequence length="224" mass="25208">MTSLIDPMRQIVDLAAPQLKALGFRKRRHSFNRSVGDGITHVLNFQMGSSNPPGTVEIPGLRPNLQGRFTVNVGVHSPSMPRQRYRQLTWINEYNCQLRKRLGFLLPEQDDVWWHLDHPDAGVDAIRAVIDVGVPWLDRFQSSESIWSAFEAEGSESIGMSRAGALDIADLYSAHGHPEDARRVLNSYARKSHNSHHVDYLVKHLEDRGFHDLSALVQSSPPSS</sequence>
<evidence type="ECO:0000313" key="1">
    <source>
        <dbReference type="EMBL" id="MCS5725851.1"/>
    </source>
</evidence>
<dbReference type="AlphaFoldDB" id="A0AA41XCS7"/>
<accession>A0AA41XCS7</accession>
<reference evidence="1" key="1">
    <citation type="submission" date="2022-08" db="EMBL/GenBank/DDBJ databases">
        <authorList>
            <person name="Deng Y."/>
            <person name="Han X.-F."/>
            <person name="Zhang Y.-Q."/>
        </authorList>
    </citation>
    <scope>NUCLEOTIDE SEQUENCE</scope>
    <source>
        <strain evidence="1">CPCC 203407</strain>
    </source>
</reference>
<dbReference type="Pfam" id="PF14137">
    <property type="entry name" value="DUF4304"/>
    <property type="match status" value="1"/>
</dbReference>
<evidence type="ECO:0000313" key="2">
    <source>
        <dbReference type="Proteomes" id="UP001165587"/>
    </source>
</evidence>
<protein>
    <submittedName>
        <fullName evidence="1">DUF4304 domain-containing protein</fullName>
    </submittedName>
</protein>
<comment type="caution">
    <text evidence="1">The sequence shown here is derived from an EMBL/GenBank/DDBJ whole genome shotgun (WGS) entry which is preliminary data.</text>
</comment>
<organism evidence="1 2">
    <name type="scientific">Herbiconiux oxytropis</name>
    <dbReference type="NCBI Taxonomy" id="2970915"/>
    <lineage>
        <taxon>Bacteria</taxon>
        <taxon>Bacillati</taxon>
        <taxon>Actinomycetota</taxon>
        <taxon>Actinomycetes</taxon>
        <taxon>Micrococcales</taxon>
        <taxon>Microbacteriaceae</taxon>
        <taxon>Herbiconiux</taxon>
    </lineage>
</organism>
<proteinExistence type="predicted"/>
<keyword evidence="2" id="KW-1185">Reference proteome</keyword>
<dbReference type="InterPro" id="IPR025412">
    <property type="entry name" value="DUF4304"/>
</dbReference>
<dbReference type="Proteomes" id="UP001165587">
    <property type="component" value="Unassembled WGS sequence"/>
</dbReference>